<proteinExistence type="predicted"/>
<keyword evidence="4" id="KW-1185">Reference proteome</keyword>
<dbReference type="OrthoDB" id="219623at2"/>
<dbReference type="EMBL" id="CP036274">
    <property type="protein sequence ID" value="QDU31246.1"/>
    <property type="molecule type" value="Genomic_DNA"/>
</dbReference>
<keyword evidence="2" id="KW-0472">Membrane</keyword>
<dbReference type="RefSeq" id="WP_145098057.1">
    <property type="nucleotide sequence ID" value="NZ_CP036274.1"/>
</dbReference>
<feature type="compositionally biased region" description="Polar residues" evidence="1">
    <location>
        <begin position="1336"/>
        <end position="1345"/>
    </location>
</feature>
<feature type="transmembrane region" description="Helical" evidence="2">
    <location>
        <begin position="30"/>
        <end position="54"/>
    </location>
</feature>
<feature type="region of interest" description="Disordered" evidence="1">
    <location>
        <begin position="1169"/>
        <end position="1192"/>
    </location>
</feature>
<reference evidence="3 4" key="1">
    <citation type="submission" date="2019-02" db="EMBL/GenBank/DDBJ databases">
        <title>Deep-cultivation of Planctomycetes and their phenomic and genomic characterization uncovers novel biology.</title>
        <authorList>
            <person name="Wiegand S."/>
            <person name="Jogler M."/>
            <person name="Boedeker C."/>
            <person name="Pinto D."/>
            <person name="Vollmers J."/>
            <person name="Rivas-Marin E."/>
            <person name="Kohn T."/>
            <person name="Peeters S.H."/>
            <person name="Heuer A."/>
            <person name="Rast P."/>
            <person name="Oberbeckmann S."/>
            <person name="Bunk B."/>
            <person name="Jeske O."/>
            <person name="Meyerdierks A."/>
            <person name="Storesund J.E."/>
            <person name="Kallscheuer N."/>
            <person name="Luecker S."/>
            <person name="Lage O.M."/>
            <person name="Pohl T."/>
            <person name="Merkel B.J."/>
            <person name="Hornburger P."/>
            <person name="Mueller R.-W."/>
            <person name="Bruemmer F."/>
            <person name="Labrenz M."/>
            <person name="Spormann A.M."/>
            <person name="Op den Camp H."/>
            <person name="Overmann J."/>
            <person name="Amann R."/>
            <person name="Jetten M.S.M."/>
            <person name="Mascher T."/>
            <person name="Medema M.H."/>
            <person name="Devos D.P."/>
            <person name="Kaster A.-K."/>
            <person name="Ovreas L."/>
            <person name="Rohde M."/>
            <person name="Galperin M.Y."/>
            <person name="Jogler C."/>
        </authorList>
    </citation>
    <scope>NUCLEOTIDE SEQUENCE [LARGE SCALE GENOMIC DNA]</scope>
    <source>
        <strain evidence="3 4">ETA_A8</strain>
    </source>
</reference>
<feature type="region of interest" description="Disordered" evidence="1">
    <location>
        <begin position="1"/>
        <end position="23"/>
    </location>
</feature>
<keyword evidence="2" id="KW-0812">Transmembrane</keyword>
<evidence type="ECO:0000256" key="1">
    <source>
        <dbReference type="SAM" id="MobiDB-lite"/>
    </source>
</evidence>
<accession>A0A517YLZ7</accession>
<feature type="region of interest" description="Disordered" evidence="1">
    <location>
        <begin position="950"/>
        <end position="971"/>
    </location>
</feature>
<sequence>MARTLADQPRRYGPARQREHGQSRKRKNGIVLLMVVSLLALFLLMGVTFAVLAMQYNTAAKMHAGVNRYGDDPMMELDLAFGQVLYGTDTRSSLQGHDLLRDLYGTDYVRGTVKAVSTDTQKTLSGHFLVFSTTASLSTRPGYYNGRVITFITGNARNLSTRIAGYEPEDVSTSECELFVEPINGNGGTTISPAANDQFVINGQPFNGMGFGYDSSTYRLDAVDNTTNNRPAVLLPHYAGYTEQGVYSSVGGAGPFSVDGGGADEPWDAADLQNLHLSVVPPSLIASRKANNRFGVPLIPSYVRPELINYWLESSRWPSGSIQLTNQSQKDFARQIIFRPMPWDHTNFTGSNPDLTPSANTDAAYETLIRKMAQQNAMQDLSASNPNGYWEAIWDVDNDGDGVRESVWVDIGLPVMTSPTGRRYKRLYAFLIKDLDGRINVNVHGNRSQLDTANQASYDIPYPFPIFSTTAQPAAATFPNDNRVGGTQTASLKLPRGLGFGPAEVDYRLVLNSASLNGNYGNLLLGRYGSDNAPGKSGEDDPLSVLRTSGIPGYYVSMDSWYGSPPDVWGRSAVAIDFGGRPFFFRGRLPNVGTFATAPETWDDPYEMEWDAATAINDTPYSVLDMERMLRNHDNDMGHFNGRLVNAANALFSGAGQPDSNSGAYQRVRESLSTMGSYIPTVPAILRQEDRNQHGSLSSSNAKLSATNAPTIVGMYIVKLQQGGFDTTNTTNLKAELAKIMPWEFWQGTPLNINRYLGNGINDNSTTNKAIDEVLEATSNEDAWGTNSSGTQSSAPSGGALPGTGGFSGQRAFPVNSVDVDRDGAQDGASGATNDRRYARHLLARHLYCLAMALKGNSYNPPKPNGGGNLSNAETARLLAQWAVNVVDFRDVDGIMTGFEYDTNPWNGWSVDGNLATVETSERGVVWGCEAPELLLTEALAFHDRRVRDTAHDTTKKKVEEPTTPDDDLDQFRVPQGSLFFELYCPRTHTMYNQPGTYEAMYSPQMPFELYDKSTGKLDLGRMSPGTSGRASPVWQVAISSVNANQDGLPHSQVLTENAWETSRYAEPADATITGRQFINLQYDENNPGRIVEIERYVWFTNTDGGATNPKQDRVFYNQKDWTAQVAPGQYMVVGPREKTVLGSNNKDVGREVGDWHGPSLQEINLSSTTGVSITDAGGNTTSKLSTPSATAEIQPPAALVVDIRPPTTWMNAGNVNRRVGVNITEPLPNAIPAVGGSYYPEYNVDNLWSNPLDSYDNPVTYSDPPLIPDAPQDNTRLLGTSGLLETRYHARKAGVFLQRLADPTQDWDPLSNPYITVDFAPVDLSVFNGEEDTDQQVPSGTPSMMVNIDRDDPPDPTGNARPSRLFTSQRGVQRGNPWFPQFIDTPTNPAVQNSGDRFMRLGLHHTLGYINPAMGTPRTAAQSGNYASYTGDPGDTDKPFPWIPFHNRPFMNPAELLLVPTCAPNRLNLEITPDNPYVAVGANPYTATSEPDFNGGFGYLLNMFQSNPTDTDGFNLSRLFDFVETPSNFVKTEKWYSPNSVNNTDTLPSPRPEYRPPYLYRPPFNRLSRFRDPGRININTIFDEPIWNSIIGYDPSDSTYTGSPSILPGLRVPFSEVMVSRQGISGGSLGRISQTHPTIFANPFRPANSADLMPAAGNMRKSPVEATFFRSSTSRTGEPLFGYRSSEASINTDRNPYFRYQGIQKINNIVSTQSNCYAVWVTVGYFEVEEATIGAAHPDGFMLGQELGMDTGDIQRHRAFYLLDRSIPVGFIPGLKLNADNCVLLRRQID</sequence>
<keyword evidence="2" id="KW-1133">Transmembrane helix</keyword>
<evidence type="ECO:0000313" key="4">
    <source>
        <dbReference type="Proteomes" id="UP000315017"/>
    </source>
</evidence>
<organism evidence="3 4">
    <name type="scientific">Anatilimnocola aggregata</name>
    <dbReference type="NCBI Taxonomy" id="2528021"/>
    <lineage>
        <taxon>Bacteria</taxon>
        <taxon>Pseudomonadati</taxon>
        <taxon>Planctomycetota</taxon>
        <taxon>Planctomycetia</taxon>
        <taxon>Pirellulales</taxon>
        <taxon>Pirellulaceae</taxon>
        <taxon>Anatilimnocola</taxon>
    </lineage>
</organism>
<feature type="region of interest" description="Disordered" evidence="1">
    <location>
        <begin position="1332"/>
        <end position="1374"/>
    </location>
</feature>
<gene>
    <name evidence="3" type="ORF">ETAA8_63990</name>
</gene>
<feature type="compositionally biased region" description="Basic and acidic residues" evidence="1">
    <location>
        <begin position="950"/>
        <end position="961"/>
    </location>
</feature>
<protein>
    <submittedName>
        <fullName evidence="3">Uncharacterized protein</fullName>
    </submittedName>
</protein>
<feature type="compositionally biased region" description="Polar residues" evidence="1">
    <location>
        <begin position="779"/>
        <end position="796"/>
    </location>
</feature>
<feature type="region of interest" description="Disordered" evidence="1">
    <location>
        <begin position="779"/>
        <end position="806"/>
    </location>
</feature>
<dbReference type="Proteomes" id="UP000315017">
    <property type="component" value="Chromosome"/>
</dbReference>
<name>A0A517YLZ7_9BACT</name>
<evidence type="ECO:0000256" key="2">
    <source>
        <dbReference type="SAM" id="Phobius"/>
    </source>
</evidence>
<dbReference type="KEGG" id="aagg:ETAA8_63990"/>
<evidence type="ECO:0000313" key="3">
    <source>
        <dbReference type="EMBL" id="QDU31246.1"/>
    </source>
</evidence>